<dbReference type="SUPFAM" id="SSF52047">
    <property type="entry name" value="RNI-like"/>
    <property type="match status" value="1"/>
</dbReference>
<accession>A0AAD7A4B7</accession>
<comment type="caution">
    <text evidence="1">The sequence shown here is derived from an EMBL/GenBank/DDBJ whole genome shotgun (WGS) entry which is preliminary data.</text>
</comment>
<reference evidence="1" key="1">
    <citation type="submission" date="2023-03" db="EMBL/GenBank/DDBJ databases">
        <title>Massive genome expansion in bonnet fungi (Mycena s.s.) driven by repeated elements and novel gene families across ecological guilds.</title>
        <authorList>
            <consortium name="Lawrence Berkeley National Laboratory"/>
            <person name="Harder C.B."/>
            <person name="Miyauchi S."/>
            <person name="Viragh M."/>
            <person name="Kuo A."/>
            <person name="Thoen E."/>
            <person name="Andreopoulos B."/>
            <person name="Lu D."/>
            <person name="Skrede I."/>
            <person name="Drula E."/>
            <person name="Henrissat B."/>
            <person name="Morin E."/>
            <person name="Kohler A."/>
            <person name="Barry K."/>
            <person name="LaButti K."/>
            <person name="Morin E."/>
            <person name="Salamov A."/>
            <person name="Lipzen A."/>
            <person name="Mereny Z."/>
            <person name="Hegedus B."/>
            <person name="Baldrian P."/>
            <person name="Stursova M."/>
            <person name="Weitz H."/>
            <person name="Taylor A."/>
            <person name="Grigoriev I.V."/>
            <person name="Nagy L.G."/>
            <person name="Martin F."/>
            <person name="Kauserud H."/>
        </authorList>
    </citation>
    <scope>NUCLEOTIDE SEQUENCE</scope>
    <source>
        <strain evidence="1">CBHHK002</strain>
    </source>
</reference>
<dbReference type="AlphaFoldDB" id="A0AAD7A4B7"/>
<sequence>MPLSELANFKVFSNPALDIMWCNAGHVKNVLRFLPHGAWDGIDEDSAFHKPLVHSDWDRVRVYSGRVKFFRFDQTLYKEKALETLRVCFPGQHLFPNIETLEWHVENEPELIPHVLLFLGPRLTTLSLSLDTIPHLSLLATVAKQCPSLTHVGLVLSIALENDNIDHFRSVSWFLRSLKHLEDVTVPSLDRAALHYIAELPTVPILEYLYMTGNKMNVLSGIITLLKHAPITCIAATRPKRTISDKIAQLYVAVVANCSRSSLSELLLSSESSKRRVSGRASTARDWISSLQLRPLFAFSNLTHVKLSAPAGFALDDATVADMARGWPRIEILGLSSMEYAHVQSTVTLGALMHFARHCPNLWRLNLFFDATAPVPELQAGNQRLRQQHLESLDVCRSPVATPLAVAGFLSRVFPKLMSVGAHWGNAYADDDVHKDWLEVNKVLPALQKARAEEQEYWARREQS</sequence>
<proteinExistence type="predicted"/>
<dbReference type="EMBL" id="JARIHO010000017">
    <property type="protein sequence ID" value="KAJ7348693.1"/>
    <property type="molecule type" value="Genomic_DNA"/>
</dbReference>
<protein>
    <submittedName>
        <fullName evidence="1">Uncharacterized protein</fullName>
    </submittedName>
</protein>
<evidence type="ECO:0000313" key="2">
    <source>
        <dbReference type="Proteomes" id="UP001218218"/>
    </source>
</evidence>
<dbReference type="Gene3D" id="3.80.10.10">
    <property type="entry name" value="Ribonuclease Inhibitor"/>
    <property type="match status" value="1"/>
</dbReference>
<name>A0AAD7A4B7_9AGAR</name>
<dbReference type="Proteomes" id="UP001218218">
    <property type="component" value="Unassembled WGS sequence"/>
</dbReference>
<evidence type="ECO:0000313" key="1">
    <source>
        <dbReference type="EMBL" id="KAJ7348693.1"/>
    </source>
</evidence>
<keyword evidence="2" id="KW-1185">Reference proteome</keyword>
<gene>
    <name evidence="1" type="ORF">DFH08DRAFT_1080011</name>
</gene>
<organism evidence="1 2">
    <name type="scientific">Mycena albidolilacea</name>
    <dbReference type="NCBI Taxonomy" id="1033008"/>
    <lineage>
        <taxon>Eukaryota</taxon>
        <taxon>Fungi</taxon>
        <taxon>Dikarya</taxon>
        <taxon>Basidiomycota</taxon>
        <taxon>Agaricomycotina</taxon>
        <taxon>Agaricomycetes</taxon>
        <taxon>Agaricomycetidae</taxon>
        <taxon>Agaricales</taxon>
        <taxon>Marasmiineae</taxon>
        <taxon>Mycenaceae</taxon>
        <taxon>Mycena</taxon>
    </lineage>
</organism>
<dbReference type="InterPro" id="IPR032675">
    <property type="entry name" value="LRR_dom_sf"/>
</dbReference>